<organism evidence="5 6">
    <name type="scientific">Glomus cerebriforme</name>
    <dbReference type="NCBI Taxonomy" id="658196"/>
    <lineage>
        <taxon>Eukaryota</taxon>
        <taxon>Fungi</taxon>
        <taxon>Fungi incertae sedis</taxon>
        <taxon>Mucoromycota</taxon>
        <taxon>Glomeromycotina</taxon>
        <taxon>Glomeromycetes</taxon>
        <taxon>Glomerales</taxon>
        <taxon>Glomeraceae</taxon>
        <taxon>Glomus</taxon>
    </lineage>
</organism>
<dbReference type="Gene3D" id="3.40.50.2000">
    <property type="entry name" value="Glycogen Phosphorylase B"/>
    <property type="match status" value="1"/>
</dbReference>
<gene>
    <name evidence="5" type="ORF">C1645_27829</name>
</gene>
<dbReference type="Proteomes" id="UP000265703">
    <property type="component" value="Unassembled WGS sequence"/>
</dbReference>
<dbReference type="Pfam" id="PF00201">
    <property type="entry name" value="UDPGT"/>
    <property type="match status" value="1"/>
</dbReference>
<dbReference type="GO" id="GO:0008194">
    <property type="term" value="F:UDP-glycosyltransferase activity"/>
    <property type="evidence" value="ECO:0007669"/>
    <property type="project" value="InterPro"/>
</dbReference>
<dbReference type="PANTHER" id="PTHR48043">
    <property type="entry name" value="EG:EG0003.4 PROTEIN-RELATED"/>
    <property type="match status" value="1"/>
</dbReference>
<evidence type="ECO:0000313" key="6">
    <source>
        <dbReference type="Proteomes" id="UP000265703"/>
    </source>
</evidence>
<comment type="similarity">
    <text evidence="3">Belongs to the UDP-glycosyltransferase family.</text>
</comment>
<feature type="transmembrane region" description="Helical" evidence="4">
    <location>
        <begin position="200"/>
        <end position="222"/>
    </location>
</feature>
<evidence type="ECO:0000256" key="1">
    <source>
        <dbReference type="ARBA" id="ARBA00022676"/>
    </source>
</evidence>
<keyword evidence="4" id="KW-0472">Membrane</keyword>
<protein>
    <submittedName>
        <fullName evidence="5">Glycosyltransferase Family 1 protein</fullName>
    </submittedName>
</protein>
<dbReference type="OrthoDB" id="5835829at2759"/>
<name>A0A397S1U0_9GLOM</name>
<reference evidence="5 6" key="1">
    <citation type="submission" date="2018-06" db="EMBL/GenBank/DDBJ databases">
        <title>Comparative genomics reveals the genomic features of Rhizophagus irregularis, R. cerebriforme, R. diaphanum and Gigaspora rosea, and their symbiotic lifestyle signature.</title>
        <authorList>
            <person name="Morin E."/>
            <person name="San Clemente H."/>
            <person name="Chen E.C.H."/>
            <person name="De La Providencia I."/>
            <person name="Hainaut M."/>
            <person name="Kuo A."/>
            <person name="Kohler A."/>
            <person name="Murat C."/>
            <person name="Tang N."/>
            <person name="Roy S."/>
            <person name="Loubradou J."/>
            <person name="Henrissat B."/>
            <person name="Grigoriev I.V."/>
            <person name="Corradi N."/>
            <person name="Roux C."/>
            <person name="Martin F.M."/>
        </authorList>
    </citation>
    <scope>NUCLEOTIDE SEQUENCE [LARGE SCALE GENOMIC DNA]</scope>
    <source>
        <strain evidence="5 6">DAOM 227022</strain>
    </source>
</reference>
<dbReference type="STRING" id="658196.A0A397S1U0"/>
<evidence type="ECO:0000256" key="2">
    <source>
        <dbReference type="ARBA" id="ARBA00022679"/>
    </source>
</evidence>
<dbReference type="InterPro" id="IPR050271">
    <property type="entry name" value="UDP-glycosyltransferase"/>
</dbReference>
<dbReference type="AlphaFoldDB" id="A0A397S1U0"/>
<dbReference type="PANTHER" id="PTHR48043:SF145">
    <property type="entry name" value="FI06409P-RELATED"/>
    <property type="match status" value="1"/>
</dbReference>
<evidence type="ECO:0000256" key="4">
    <source>
        <dbReference type="SAM" id="Phobius"/>
    </source>
</evidence>
<comment type="caution">
    <text evidence="5">The sequence shown here is derived from an EMBL/GenBank/DDBJ whole genome shotgun (WGS) entry which is preliminary data.</text>
</comment>
<dbReference type="InterPro" id="IPR002213">
    <property type="entry name" value="UDP_glucos_trans"/>
</dbReference>
<keyword evidence="4" id="KW-1133">Transmembrane helix</keyword>
<dbReference type="InterPro" id="IPR035595">
    <property type="entry name" value="UDP_glycos_trans_CS"/>
</dbReference>
<keyword evidence="6" id="KW-1185">Reference proteome</keyword>
<keyword evidence="1 3" id="KW-0328">Glycosyltransferase</keyword>
<proteinExistence type="inferred from homology"/>
<keyword evidence="4" id="KW-0812">Transmembrane</keyword>
<sequence>NIIDGVIWANIKKNQESFPSNITLSDGRIIFTSDIFDNKNPNIRMESFAPQFSILNHTNTKLFLSHSGSGSVYESLYTGTPILALPITFDQPGTAEKLELAGVGLKLDKLNINVNDILYKIERIQKDEQIQTNIKRLKTLARINSKRKYRAADLIEYTLYSSILKQKNVSDEGGIEKWLYKDFITPDTRMGFIRGKYLDVYAAALAIVVSIVAGIFWVLFIIGKFIYIKLLKYEEDKEKEE</sequence>
<keyword evidence="2 3" id="KW-0808">Transferase</keyword>
<dbReference type="EMBL" id="QKYT01001094">
    <property type="protein sequence ID" value="RIA79928.1"/>
    <property type="molecule type" value="Genomic_DNA"/>
</dbReference>
<evidence type="ECO:0000256" key="3">
    <source>
        <dbReference type="RuleBase" id="RU003718"/>
    </source>
</evidence>
<accession>A0A397S1U0</accession>
<dbReference type="SUPFAM" id="SSF53756">
    <property type="entry name" value="UDP-Glycosyltransferase/glycogen phosphorylase"/>
    <property type="match status" value="1"/>
</dbReference>
<dbReference type="PROSITE" id="PS00375">
    <property type="entry name" value="UDPGT"/>
    <property type="match status" value="1"/>
</dbReference>
<evidence type="ECO:0000313" key="5">
    <source>
        <dbReference type="EMBL" id="RIA79928.1"/>
    </source>
</evidence>
<feature type="non-terminal residue" evidence="5">
    <location>
        <position position="1"/>
    </location>
</feature>